<dbReference type="InterPro" id="IPR025833">
    <property type="entry name" value="GDYXXLXY"/>
</dbReference>
<evidence type="ECO:0000313" key="2">
    <source>
        <dbReference type="Proteomes" id="UP001597544"/>
    </source>
</evidence>
<accession>A0ABW5IIG8</accession>
<dbReference type="RefSeq" id="WP_377503483.1">
    <property type="nucleotide sequence ID" value="NZ_JBHULU010000004.1"/>
</dbReference>
<dbReference type="Pfam" id="PF14345">
    <property type="entry name" value="GDYXXLXY"/>
    <property type="match status" value="1"/>
</dbReference>
<proteinExistence type="predicted"/>
<organism evidence="1 2">
    <name type="scientific">Pontibacter locisalis</name>
    <dbReference type="NCBI Taxonomy" id="1719035"/>
    <lineage>
        <taxon>Bacteria</taxon>
        <taxon>Pseudomonadati</taxon>
        <taxon>Bacteroidota</taxon>
        <taxon>Cytophagia</taxon>
        <taxon>Cytophagales</taxon>
        <taxon>Hymenobacteraceae</taxon>
        <taxon>Pontibacter</taxon>
    </lineage>
</organism>
<evidence type="ECO:0000313" key="1">
    <source>
        <dbReference type="EMBL" id="MFD2513024.1"/>
    </source>
</evidence>
<keyword evidence="2" id="KW-1185">Reference proteome</keyword>
<dbReference type="Proteomes" id="UP001597544">
    <property type="component" value="Unassembled WGS sequence"/>
</dbReference>
<reference evidence="2" key="1">
    <citation type="journal article" date="2019" name="Int. J. Syst. Evol. Microbiol.">
        <title>The Global Catalogue of Microorganisms (GCM) 10K type strain sequencing project: providing services to taxonomists for standard genome sequencing and annotation.</title>
        <authorList>
            <consortium name="The Broad Institute Genomics Platform"/>
            <consortium name="The Broad Institute Genome Sequencing Center for Infectious Disease"/>
            <person name="Wu L."/>
            <person name="Ma J."/>
        </authorList>
    </citation>
    <scope>NUCLEOTIDE SEQUENCE [LARGE SCALE GENOMIC DNA]</scope>
    <source>
        <strain evidence="2">KCTC 42498</strain>
    </source>
</reference>
<comment type="caution">
    <text evidence="1">The sequence shown here is derived from an EMBL/GenBank/DDBJ whole genome shotgun (WGS) entry which is preliminary data.</text>
</comment>
<sequence length="168" mass="19021">MLTKRGIIILVNLVLVLVLFNLSVAEKEEVLAEGELVLLELAPVDPRSLMQGDYMRLSYAVSQTDKLDSIPARGYAVLKLNEKQVAQLVRYQKEETPLYPQEFLLKYTKGQWSLNLGAESYFFQEGQAELFGDARYGGLKVDDKGNSILIGLYDEHRQLIQSDHGLQE</sequence>
<protein>
    <submittedName>
        <fullName evidence="1">GDYXXLXY domain-containing protein</fullName>
    </submittedName>
</protein>
<name>A0ABW5IIG8_9BACT</name>
<dbReference type="EMBL" id="JBHULU010000004">
    <property type="protein sequence ID" value="MFD2513024.1"/>
    <property type="molecule type" value="Genomic_DNA"/>
</dbReference>
<gene>
    <name evidence="1" type="ORF">ACFSRY_04045</name>
</gene>